<dbReference type="PANTHER" id="PTHR47481">
    <property type="match status" value="1"/>
</dbReference>
<evidence type="ECO:0000313" key="2">
    <source>
        <dbReference type="Proteomes" id="UP000233551"/>
    </source>
</evidence>
<dbReference type="Pfam" id="PF14223">
    <property type="entry name" value="Retrotran_gag_2"/>
    <property type="match status" value="1"/>
</dbReference>
<evidence type="ECO:0000313" key="1">
    <source>
        <dbReference type="EMBL" id="PKI64687.1"/>
    </source>
</evidence>
<dbReference type="Proteomes" id="UP000233551">
    <property type="component" value="Unassembled WGS sequence"/>
</dbReference>
<name>A0A2I0K814_PUNGR</name>
<comment type="caution">
    <text evidence="1">The sequence shown here is derived from an EMBL/GenBank/DDBJ whole genome shotgun (WGS) entry which is preliminary data.</text>
</comment>
<dbReference type="EMBL" id="PGOL01000797">
    <property type="protein sequence ID" value="PKI64687.1"/>
    <property type="molecule type" value="Genomic_DNA"/>
</dbReference>
<organism evidence="1 2">
    <name type="scientific">Punica granatum</name>
    <name type="common">Pomegranate</name>
    <dbReference type="NCBI Taxonomy" id="22663"/>
    <lineage>
        <taxon>Eukaryota</taxon>
        <taxon>Viridiplantae</taxon>
        <taxon>Streptophyta</taxon>
        <taxon>Embryophyta</taxon>
        <taxon>Tracheophyta</taxon>
        <taxon>Spermatophyta</taxon>
        <taxon>Magnoliopsida</taxon>
        <taxon>eudicotyledons</taxon>
        <taxon>Gunneridae</taxon>
        <taxon>Pentapetalae</taxon>
        <taxon>rosids</taxon>
        <taxon>malvids</taxon>
        <taxon>Myrtales</taxon>
        <taxon>Lythraceae</taxon>
        <taxon>Punica</taxon>
    </lineage>
</organism>
<protein>
    <recommendedName>
        <fullName evidence="3">DUF4219 domain-containing protein</fullName>
    </recommendedName>
</protein>
<dbReference type="PANTHER" id="PTHR47481:SF14">
    <property type="entry name" value="RETROTRANSPOSON COPIA-LIKE N-TERMINAL DOMAIN-CONTAINING PROTEIN"/>
    <property type="match status" value="1"/>
</dbReference>
<sequence length="209" mass="23701">MEESTGSMFKLNATNYSIWKSRMEDLLFCRDLYDPIEGDSAKPKDKDDKAWECTNRKTIGLIRQWIDNSIYHHVAQETNAKALWDKLTNLYVRKTPQNKAFLVKKLVHLRFQDVGDMAVHMSNFQDIINQLTNLEIILPDELQACLLLGTLPDNWDTLVVALSNSAPNGKLSLATVTDSLFNEETRMKGSRISIQSEALLLNNGGEVKA</sequence>
<proteinExistence type="predicted"/>
<evidence type="ECO:0008006" key="3">
    <source>
        <dbReference type="Google" id="ProtNLM"/>
    </source>
</evidence>
<gene>
    <name evidence="1" type="ORF">CRG98_014903</name>
</gene>
<reference evidence="1 2" key="1">
    <citation type="submission" date="2017-11" db="EMBL/GenBank/DDBJ databases">
        <title>De-novo sequencing of pomegranate (Punica granatum L.) genome.</title>
        <authorList>
            <person name="Akparov Z."/>
            <person name="Amiraslanov A."/>
            <person name="Hajiyeva S."/>
            <person name="Abbasov M."/>
            <person name="Kaur K."/>
            <person name="Hamwieh A."/>
            <person name="Solovyev V."/>
            <person name="Salamov A."/>
            <person name="Braich B."/>
            <person name="Kosarev P."/>
            <person name="Mahmoud A."/>
            <person name="Hajiyev E."/>
            <person name="Babayeva S."/>
            <person name="Izzatullayeva V."/>
            <person name="Mammadov A."/>
            <person name="Mammadov A."/>
            <person name="Sharifova S."/>
            <person name="Ojaghi J."/>
            <person name="Eynullazada K."/>
            <person name="Bayramov B."/>
            <person name="Abdulazimova A."/>
            <person name="Shahmuradov I."/>
        </authorList>
    </citation>
    <scope>NUCLEOTIDE SEQUENCE [LARGE SCALE GENOMIC DNA]</scope>
    <source>
        <strain evidence="2">cv. AG2017</strain>
        <tissue evidence="1">Leaf</tissue>
    </source>
</reference>
<dbReference type="AlphaFoldDB" id="A0A2I0K814"/>
<keyword evidence="2" id="KW-1185">Reference proteome</keyword>
<accession>A0A2I0K814</accession>